<evidence type="ECO:0000256" key="10">
    <source>
        <dbReference type="SAM" id="Phobius"/>
    </source>
</evidence>
<dbReference type="Pfam" id="PF00001">
    <property type="entry name" value="7tm_1"/>
    <property type="match status" value="1"/>
</dbReference>
<evidence type="ECO:0000256" key="1">
    <source>
        <dbReference type="ARBA" id="ARBA00004651"/>
    </source>
</evidence>
<comment type="caution">
    <text evidence="12">The sequence shown here is derived from an EMBL/GenBank/DDBJ whole genome shotgun (WGS) entry which is preliminary data.</text>
</comment>
<comment type="subcellular location">
    <subcellularLocation>
        <location evidence="1">Cell membrane</location>
        <topology evidence="1">Multi-pass membrane protein</topology>
    </subcellularLocation>
</comment>
<feature type="transmembrane region" description="Helical" evidence="10">
    <location>
        <begin position="51"/>
        <end position="77"/>
    </location>
</feature>
<evidence type="ECO:0000259" key="11">
    <source>
        <dbReference type="PROSITE" id="PS50262"/>
    </source>
</evidence>
<keyword evidence="9" id="KW-0807">Transducer</keyword>
<evidence type="ECO:0000313" key="13">
    <source>
        <dbReference type="Proteomes" id="UP000683360"/>
    </source>
</evidence>
<dbReference type="Gene3D" id="1.20.1070.10">
    <property type="entry name" value="Rhodopsin 7-helix transmembrane proteins"/>
    <property type="match status" value="1"/>
</dbReference>
<protein>
    <submittedName>
        <fullName evidence="12">OLFR</fullName>
    </submittedName>
</protein>
<dbReference type="PROSITE" id="PS50262">
    <property type="entry name" value="G_PROTEIN_RECEP_F1_2"/>
    <property type="match status" value="1"/>
</dbReference>
<keyword evidence="8" id="KW-0325">Glycoprotein</keyword>
<keyword evidence="2" id="KW-1003">Cell membrane</keyword>
<keyword evidence="4 10" id="KW-1133">Transmembrane helix</keyword>
<gene>
    <name evidence="12" type="ORF">MEDL_32104</name>
</gene>
<dbReference type="CDD" id="cd00637">
    <property type="entry name" value="7tm_classA_rhodopsin-like"/>
    <property type="match status" value="1"/>
</dbReference>
<keyword evidence="5" id="KW-0297">G-protein coupled receptor</keyword>
<keyword evidence="13" id="KW-1185">Reference proteome</keyword>
<dbReference type="InterPro" id="IPR000276">
    <property type="entry name" value="GPCR_Rhodpsn"/>
</dbReference>
<keyword evidence="3 10" id="KW-0812">Transmembrane</keyword>
<feature type="transmembrane region" description="Helical" evidence="10">
    <location>
        <begin position="12"/>
        <end position="31"/>
    </location>
</feature>
<evidence type="ECO:0000256" key="6">
    <source>
        <dbReference type="ARBA" id="ARBA00023136"/>
    </source>
</evidence>
<dbReference type="EMBL" id="CAJPWZ010001599">
    <property type="protein sequence ID" value="CAG2218424.1"/>
    <property type="molecule type" value="Genomic_DNA"/>
</dbReference>
<evidence type="ECO:0000256" key="9">
    <source>
        <dbReference type="ARBA" id="ARBA00023224"/>
    </source>
</evidence>
<evidence type="ECO:0000256" key="7">
    <source>
        <dbReference type="ARBA" id="ARBA00023170"/>
    </source>
</evidence>
<feature type="transmembrane region" description="Helical" evidence="10">
    <location>
        <begin position="98"/>
        <end position="120"/>
    </location>
</feature>
<feature type="transmembrane region" description="Helical" evidence="10">
    <location>
        <begin position="140"/>
        <end position="158"/>
    </location>
</feature>
<evidence type="ECO:0000256" key="8">
    <source>
        <dbReference type="ARBA" id="ARBA00023180"/>
    </source>
</evidence>
<dbReference type="GO" id="GO:0005886">
    <property type="term" value="C:plasma membrane"/>
    <property type="evidence" value="ECO:0007669"/>
    <property type="project" value="UniProtKB-SubCell"/>
</dbReference>
<feature type="domain" description="G-protein coupled receptors family 1 profile" evidence="11">
    <location>
        <begin position="1"/>
        <end position="156"/>
    </location>
</feature>
<dbReference type="InterPro" id="IPR017452">
    <property type="entry name" value="GPCR_Rhodpsn_7TM"/>
</dbReference>
<keyword evidence="7" id="KW-0675">Receptor</keyword>
<proteinExistence type="predicted"/>
<dbReference type="AlphaFoldDB" id="A0A8S3SJR9"/>
<accession>A0A8S3SJR9</accession>
<dbReference type="OrthoDB" id="6093265at2759"/>
<evidence type="ECO:0000256" key="3">
    <source>
        <dbReference type="ARBA" id="ARBA00022692"/>
    </source>
</evidence>
<organism evidence="12 13">
    <name type="scientific">Mytilus edulis</name>
    <name type="common">Blue mussel</name>
    <dbReference type="NCBI Taxonomy" id="6550"/>
    <lineage>
        <taxon>Eukaryota</taxon>
        <taxon>Metazoa</taxon>
        <taxon>Spiralia</taxon>
        <taxon>Lophotrochozoa</taxon>
        <taxon>Mollusca</taxon>
        <taxon>Bivalvia</taxon>
        <taxon>Autobranchia</taxon>
        <taxon>Pteriomorphia</taxon>
        <taxon>Mytilida</taxon>
        <taxon>Mytiloidea</taxon>
        <taxon>Mytilidae</taxon>
        <taxon>Mytilinae</taxon>
        <taxon>Mytilus</taxon>
    </lineage>
</organism>
<dbReference type="SUPFAM" id="SSF81321">
    <property type="entry name" value="Family A G protein-coupled receptor-like"/>
    <property type="match status" value="1"/>
</dbReference>
<name>A0A8S3SJR9_MYTED</name>
<evidence type="ECO:0000256" key="2">
    <source>
        <dbReference type="ARBA" id="ARBA00022475"/>
    </source>
</evidence>
<dbReference type="GO" id="GO:0004930">
    <property type="term" value="F:G protein-coupled receptor activity"/>
    <property type="evidence" value="ECO:0007669"/>
    <property type="project" value="UniProtKB-KW"/>
</dbReference>
<evidence type="ECO:0000313" key="12">
    <source>
        <dbReference type="EMBL" id="CAG2218424.1"/>
    </source>
</evidence>
<evidence type="ECO:0000256" key="4">
    <source>
        <dbReference type="ARBA" id="ARBA00022989"/>
    </source>
</evidence>
<reference evidence="12" key="1">
    <citation type="submission" date="2021-03" db="EMBL/GenBank/DDBJ databases">
        <authorList>
            <person name="Bekaert M."/>
        </authorList>
    </citation>
    <scope>NUCLEOTIDE SEQUENCE</scope>
</reference>
<evidence type="ECO:0000256" key="5">
    <source>
        <dbReference type="ARBA" id="ARBA00023040"/>
    </source>
</evidence>
<dbReference type="Proteomes" id="UP000683360">
    <property type="component" value="Unassembled WGS sequence"/>
</dbReference>
<sequence>MFTNHRRAISILTVIGSWIFSAGSLILIHTLNGRDSGESECSLSRVVNPGFPYVATLLALIQIGTLTNVLIMIVFLIRHQNLMKSTIRKETGSKTSKSDIRLCITVCVVSIVCTLLNVPWTVVLCYGSIIEWPSRFVRHSTFLLSSLTALINPILYTYRTRKFKVLLQESTQLFNCCRK</sequence>
<dbReference type="PANTHER" id="PTHR24246:SF27">
    <property type="entry name" value="ADENOSINE RECEPTOR, ISOFORM A"/>
    <property type="match status" value="1"/>
</dbReference>
<keyword evidence="6 10" id="KW-0472">Membrane</keyword>
<dbReference type="PANTHER" id="PTHR24246">
    <property type="entry name" value="OLFACTORY RECEPTOR AND ADENOSINE RECEPTOR"/>
    <property type="match status" value="1"/>
</dbReference>